<dbReference type="EMBL" id="JACXIZ010000014">
    <property type="protein sequence ID" value="MBD2845130.1"/>
    <property type="molecule type" value="Genomic_DNA"/>
</dbReference>
<comment type="cofactor">
    <cofactor evidence="1">
        <name>Mg(2+)</name>
        <dbReference type="ChEBI" id="CHEBI:18420"/>
    </cofactor>
</comment>
<evidence type="ECO:0000256" key="2">
    <source>
        <dbReference type="ARBA" id="ARBA00022679"/>
    </source>
</evidence>
<dbReference type="GO" id="GO:0004810">
    <property type="term" value="F:CCA tRNA nucleotidyltransferase activity"/>
    <property type="evidence" value="ECO:0007669"/>
    <property type="project" value="UniProtKB-EC"/>
</dbReference>
<evidence type="ECO:0000259" key="11">
    <source>
        <dbReference type="Pfam" id="PF12627"/>
    </source>
</evidence>
<keyword evidence="14" id="KW-1185">Reference proteome</keyword>
<keyword evidence="4 13" id="KW-0548">Nucleotidyltransferase</keyword>
<evidence type="ECO:0000256" key="4">
    <source>
        <dbReference type="ARBA" id="ARBA00022695"/>
    </source>
</evidence>
<dbReference type="PANTHER" id="PTHR46173">
    <property type="entry name" value="CCA TRNA NUCLEOTIDYLTRANSFERASE 1, MITOCHONDRIAL"/>
    <property type="match status" value="1"/>
</dbReference>
<dbReference type="GO" id="GO:0000166">
    <property type="term" value="F:nucleotide binding"/>
    <property type="evidence" value="ECO:0007669"/>
    <property type="project" value="UniProtKB-KW"/>
</dbReference>
<evidence type="ECO:0000256" key="5">
    <source>
        <dbReference type="ARBA" id="ARBA00022723"/>
    </source>
</evidence>
<reference evidence="13" key="1">
    <citation type="submission" date="2020-09" db="EMBL/GenBank/DDBJ databases">
        <title>A novel bacterium of genus Paenibacillus, isolated from South China Sea.</title>
        <authorList>
            <person name="Huang H."/>
            <person name="Mo K."/>
            <person name="Hu Y."/>
        </authorList>
    </citation>
    <scope>NUCLEOTIDE SEQUENCE</scope>
    <source>
        <strain evidence="13">IB182496</strain>
    </source>
</reference>
<evidence type="ECO:0000256" key="6">
    <source>
        <dbReference type="ARBA" id="ARBA00022741"/>
    </source>
</evidence>
<keyword evidence="8 9" id="KW-0694">RNA-binding</keyword>
<keyword evidence="6" id="KW-0547">Nucleotide-binding</keyword>
<dbReference type="CDD" id="cd05398">
    <property type="entry name" value="NT_ClassII-CCAase"/>
    <property type="match status" value="1"/>
</dbReference>
<sequence>MDHPALRAALPVLLTLEAAGFEAVFVGGCVRDVLARRPVTDVDIATAARPEQVQRLFARTVPTGLQHGTVTVLHEGASYEVTTFRAEREYERHRRPADVVYIDVLERDLCRRDFTINAMAMRADGSVVDPFRGQSDLASGVIRAVGIARERFTEDALRMLRGLRFAAQYGAGPRPIHPDTWRALLECRMLLRHIALERVGTELDKMTAGRRPDAAWRMVLHSELLAHAAEPNAWPEQLHCAASGRERVLDLLGEHELLGGLAGADSRWAALSLASGLDARQARAWFRALRYSGARIRARSDLVAFHLDWIGSREPVEARWAEQTVRYGRATAAAWLALARACEPLAPAGPDELEALQTQLAHMPAVSLDELAVDGRDLMRLHGHKGGPWLQRQLHALLLAVASGSVRNTAEALLRHASELDEREGETT</sequence>
<feature type="domain" description="CCA-adding enzyme C-terminal" evidence="12">
    <location>
        <begin position="266"/>
        <end position="415"/>
    </location>
</feature>
<evidence type="ECO:0000313" key="14">
    <source>
        <dbReference type="Proteomes" id="UP000621560"/>
    </source>
</evidence>
<dbReference type="GO" id="GO:0008033">
    <property type="term" value="P:tRNA processing"/>
    <property type="evidence" value="ECO:0007669"/>
    <property type="project" value="UniProtKB-KW"/>
</dbReference>
<dbReference type="Pfam" id="PF13735">
    <property type="entry name" value="tRNA_NucTran2_2"/>
    <property type="match status" value="1"/>
</dbReference>
<keyword evidence="7" id="KW-0460">Magnesium</keyword>
<dbReference type="InterPro" id="IPR043519">
    <property type="entry name" value="NT_sf"/>
</dbReference>
<dbReference type="PANTHER" id="PTHR46173:SF1">
    <property type="entry name" value="CCA TRNA NUCLEOTIDYLTRANSFERASE 1, MITOCHONDRIAL"/>
    <property type="match status" value="1"/>
</dbReference>
<gene>
    <name evidence="13" type="ORF">IDH44_07995</name>
</gene>
<dbReference type="SUPFAM" id="SSF81301">
    <property type="entry name" value="Nucleotidyltransferase"/>
    <property type="match status" value="1"/>
</dbReference>
<dbReference type="GO" id="GO:0000049">
    <property type="term" value="F:tRNA binding"/>
    <property type="evidence" value="ECO:0007669"/>
    <property type="project" value="TreeGrafter"/>
</dbReference>
<comment type="similarity">
    <text evidence="9">Belongs to the tRNA nucleotidyltransferase/poly(A) polymerase family.</text>
</comment>
<dbReference type="Gene3D" id="1.10.246.80">
    <property type="match status" value="1"/>
</dbReference>
<dbReference type="InterPro" id="IPR032810">
    <property type="entry name" value="CCA-adding_enz_C"/>
</dbReference>
<evidence type="ECO:0000259" key="10">
    <source>
        <dbReference type="Pfam" id="PF01743"/>
    </source>
</evidence>
<dbReference type="Pfam" id="PF01743">
    <property type="entry name" value="PolyA_pol"/>
    <property type="match status" value="1"/>
</dbReference>
<dbReference type="InterPro" id="IPR032828">
    <property type="entry name" value="PolyA_RNA-bd"/>
</dbReference>
<evidence type="ECO:0000256" key="8">
    <source>
        <dbReference type="ARBA" id="ARBA00022884"/>
    </source>
</evidence>
<dbReference type="Pfam" id="PF12627">
    <property type="entry name" value="PolyA_pol_RNAbd"/>
    <property type="match status" value="1"/>
</dbReference>
<evidence type="ECO:0000256" key="1">
    <source>
        <dbReference type="ARBA" id="ARBA00001946"/>
    </source>
</evidence>
<dbReference type="InterPro" id="IPR002646">
    <property type="entry name" value="PolA_pol_head_dom"/>
</dbReference>
<protein>
    <submittedName>
        <fullName evidence="13">CCA tRNA nucleotidyltransferase</fullName>
        <ecNumber evidence="13">2.7.7.72</ecNumber>
    </submittedName>
</protein>
<accession>A0A927GRM2</accession>
<organism evidence="13 14">
    <name type="scientific">Paenibacillus sabuli</name>
    <dbReference type="NCBI Taxonomy" id="2772509"/>
    <lineage>
        <taxon>Bacteria</taxon>
        <taxon>Bacillati</taxon>
        <taxon>Bacillota</taxon>
        <taxon>Bacilli</taxon>
        <taxon>Bacillales</taxon>
        <taxon>Paenibacillaceae</taxon>
        <taxon>Paenibacillus</taxon>
    </lineage>
</organism>
<feature type="domain" description="tRNA nucleotidyltransferase/poly(A) polymerase RNA and SrmB- binding" evidence="11">
    <location>
        <begin position="176"/>
        <end position="227"/>
    </location>
</feature>
<keyword evidence="2 9" id="KW-0808">Transferase</keyword>
<dbReference type="InterPro" id="IPR050264">
    <property type="entry name" value="Bact_CCA-adding_enz_type3_sf"/>
</dbReference>
<evidence type="ECO:0000256" key="3">
    <source>
        <dbReference type="ARBA" id="ARBA00022694"/>
    </source>
</evidence>
<dbReference type="SUPFAM" id="SSF81891">
    <property type="entry name" value="Poly A polymerase C-terminal region-like"/>
    <property type="match status" value="1"/>
</dbReference>
<dbReference type="Gene3D" id="1.10.3090.10">
    <property type="entry name" value="cca-adding enzyme, domain 2"/>
    <property type="match status" value="1"/>
</dbReference>
<evidence type="ECO:0000256" key="7">
    <source>
        <dbReference type="ARBA" id="ARBA00022842"/>
    </source>
</evidence>
<feature type="domain" description="Poly A polymerase head" evidence="10">
    <location>
        <begin position="25"/>
        <end position="143"/>
    </location>
</feature>
<comment type="caution">
    <text evidence="13">The sequence shown here is derived from an EMBL/GenBank/DDBJ whole genome shotgun (WGS) entry which is preliminary data.</text>
</comment>
<dbReference type="RefSeq" id="WP_190916450.1">
    <property type="nucleotide sequence ID" value="NZ_JACXIZ010000014.1"/>
</dbReference>
<name>A0A927GRM2_9BACL</name>
<dbReference type="Gene3D" id="3.30.460.10">
    <property type="entry name" value="Beta Polymerase, domain 2"/>
    <property type="match status" value="1"/>
</dbReference>
<evidence type="ECO:0000313" key="13">
    <source>
        <dbReference type="EMBL" id="MBD2845130.1"/>
    </source>
</evidence>
<proteinExistence type="inferred from homology"/>
<dbReference type="AlphaFoldDB" id="A0A927GRM2"/>
<keyword evidence="5" id="KW-0479">Metal-binding</keyword>
<dbReference type="EC" id="2.7.7.72" evidence="13"/>
<dbReference type="GO" id="GO:0046872">
    <property type="term" value="F:metal ion binding"/>
    <property type="evidence" value="ECO:0007669"/>
    <property type="project" value="UniProtKB-KW"/>
</dbReference>
<dbReference type="NCBIfam" id="NF009814">
    <property type="entry name" value="PRK13299.1"/>
    <property type="match status" value="1"/>
</dbReference>
<keyword evidence="3" id="KW-0819">tRNA processing</keyword>
<dbReference type="Proteomes" id="UP000621560">
    <property type="component" value="Unassembled WGS sequence"/>
</dbReference>
<evidence type="ECO:0000259" key="12">
    <source>
        <dbReference type="Pfam" id="PF13735"/>
    </source>
</evidence>
<evidence type="ECO:0000256" key="9">
    <source>
        <dbReference type="RuleBase" id="RU003953"/>
    </source>
</evidence>